<feature type="domain" description="HTH rpiR-type" evidence="1">
    <location>
        <begin position="120"/>
        <end position="196"/>
    </location>
</feature>
<accession>A0ABU1YKN8</accession>
<evidence type="ECO:0000259" key="1">
    <source>
        <dbReference type="PROSITE" id="PS51071"/>
    </source>
</evidence>
<sequence>MDAQPWPRLLACWQDGRLRTLLLHADGRRAHARDETIRDGAQLAPALADALAALHRPVHHAVLMTDTELAADTLSKRLGLATLCTVPWARALRLAPEDASGWTGAARALDLALHTPATTGAVSMQIRAAYAHLTRCERRVADVVLANPRAALETATARLAEAADVSQPQVIRFCRALGFDGVKSLKRALAESLASGAVETPVGHPLLARSTQALRGLDRATWVRAAETLASAHQVDVLADAVHAPLRDLALQALWRAGIPARPLLPGDLPPAKPAACLALGSAAAPLPGAAGVWITERAQAGGAAVQLVTGAESELAPAMLATLALQLLLADVAASMRSGRRPQQRPRDPGGET</sequence>
<evidence type="ECO:0000313" key="2">
    <source>
        <dbReference type="EMBL" id="MDR7269430.1"/>
    </source>
</evidence>
<proteinExistence type="predicted"/>
<dbReference type="Proteomes" id="UP001180453">
    <property type="component" value="Unassembled WGS sequence"/>
</dbReference>
<dbReference type="SUPFAM" id="SSF46689">
    <property type="entry name" value="Homeodomain-like"/>
    <property type="match status" value="1"/>
</dbReference>
<reference evidence="2 3" key="1">
    <citation type="submission" date="2023-07" db="EMBL/GenBank/DDBJ databases">
        <title>Sorghum-associated microbial communities from plants grown in Nebraska, USA.</title>
        <authorList>
            <person name="Schachtman D."/>
        </authorList>
    </citation>
    <scope>NUCLEOTIDE SEQUENCE [LARGE SCALE GENOMIC DNA]</scope>
    <source>
        <strain evidence="2 3">BE314</strain>
    </source>
</reference>
<dbReference type="InterPro" id="IPR009057">
    <property type="entry name" value="Homeodomain-like_sf"/>
</dbReference>
<dbReference type="PROSITE" id="PS51071">
    <property type="entry name" value="HTH_RPIR"/>
    <property type="match status" value="1"/>
</dbReference>
<dbReference type="InterPro" id="IPR036388">
    <property type="entry name" value="WH-like_DNA-bd_sf"/>
</dbReference>
<organism evidence="2 3">
    <name type="scientific">Roseateles saccharophilus</name>
    <name type="common">Pseudomonas saccharophila</name>
    <dbReference type="NCBI Taxonomy" id="304"/>
    <lineage>
        <taxon>Bacteria</taxon>
        <taxon>Pseudomonadati</taxon>
        <taxon>Pseudomonadota</taxon>
        <taxon>Betaproteobacteria</taxon>
        <taxon>Burkholderiales</taxon>
        <taxon>Sphaerotilaceae</taxon>
        <taxon>Roseateles</taxon>
    </lineage>
</organism>
<protein>
    <recommendedName>
        <fullName evidence="1">HTH rpiR-type domain-containing protein</fullName>
    </recommendedName>
</protein>
<gene>
    <name evidence="2" type="ORF">J2X20_002059</name>
</gene>
<dbReference type="InterPro" id="IPR047640">
    <property type="entry name" value="RpiR-like"/>
</dbReference>
<dbReference type="Gene3D" id="1.10.10.10">
    <property type="entry name" value="Winged helix-like DNA-binding domain superfamily/Winged helix DNA-binding domain"/>
    <property type="match status" value="1"/>
</dbReference>
<comment type="caution">
    <text evidence="2">The sequence shown here is derived from an EMBL/GenBank/DDBJ whole genome shotgun (WGS) entry which is preliminary data.</text>
</comment>
<dbReference type="InterPro" id="IPR000281">
    <property type="entry name" value="HTH_RpiR"/>
</dbReference>
<dbReference type="PANTHER" id="PTHR30514:SF1">
    <property type="entry name" value="HTH-TYPE TRANSCRIPTIONAL REGULATOR HEXR-RELATED"/>
    <property type="match status" value="1"/>
</dbReference>
<name>A0ABU1YKN8_ROSSA</name>
<keyword evidence="3" id="KW-1185">Reference proteome</keyword>
<dbReference type="PANTHER" id="PTHR30514">
    <property type="entry name" value="GLUCOKINASE"/>
    <property type="match status" value="1"/>
</dbReference>
<dbReference type="EMBL" id="JAVDXU010000001">
    <property type="protein sequence ID" value="MDR7269430.1"/>
    <property type="molecule type" value="Genomic_DNA"/>
</dbReference>
<dbReference type="RefSeq" id="WP_310264137.1">
    <property type="nucleotide sequence ID" value="NZ_JAVDXU010000001.1"/>
</dbReference>
<dbReference type="Pfam" id="PF01418">
    <property type="entry name" value="HTH_6"/>
    <property type="match status" value="1"/>
</dbReference>
<evidence type="ECO:0000313" key="3">
    <source>
        <dbReference type="Proteomes" id="UP001180453"/>
    </source>
</evidence>